<comment type="subunit">
    <text evidence="9 10">Homodimer, forms a heterotetramer with a Cas2 homodimer.</text>
</comment>
<dbReference type="HAMAP" id="MF_01470">
    <property type="entry name" value="Cas1"/>
    <property type="match status" value="1"/>
</dbReference>
<name>A0A9J6ZRW1_9BACT</name>
<dbReference type="NCBIfam" id="TIGR00287">
    <property type="entry name" value="cas1"/>
    <property type="match status" value="1"/>
</dbReference>
<dbReference type="GO" id="GO:0003677">
    <property type="term" value="F:DNA binding"/>
    <property type="evidence" value="ECO:0007669"/>
    <property type="project" value="UniProtKB-KW"/>
</dbReference>
<dbReference type="EMBL" id="CP098400">
    <property type="protein sequence ID" value="URW80397.1"/>
    <property type="molecule type" value="Genomic_DNA"/>
</dbReference>
<dbReference type="GO" id="GO:0004520">
    <property type="term" value="F:DNA endonuclease activity"/>
    <property type="evidence" value="ECO:0007669"/>
    <property type="project" value="InterPro"/>
</dbReference>
<feature type="binding site" evidence="10">
    <location>
        <position position="155"/>
    </location>
    <ligand>
        <name>Mn(2+)</name>
        <dbReference type="ChEBI" id="CHEBI:29035"/>
    </ligand>
</feature>
<keyword evidence="5 10" id="KW-0460">Magnesium</keyword>
<dbReference type="RefSeq" id="WP_250724568.1">
    <property type="nucleotide sequence ID" value="NZ_CP098400.1"/>
</dbReference>
<evidence type="ECO:0000256" key="1">
    <source>
        <dbReference type="ARBA" id="ARBA00022722"/>
    </source>
</evidence>
<feature type="binding site" evidence="10">
    <location>
        <position position="228"/>
    </location>
    <ligand>
        <name>Mn(2+)</name>
        <dbReference type="ChEBI" id="CHEBI:29035"/>
    </ligand>
</feature>
<comment type="function">
    <text evidence="10">CRISPR (clustered regularly interspaced short palindromic repeat), is an adaptive immune system that provides protection against mobile genetic elements (viruses, transposable elements and conjugative plasmids). CRISPR clusters contain spacers, sequences complementary to antecedent mobile elements, and target invading nucleic acids. CRISPR clusters are transcribed and processed into CRISPR RNA (crRNA). Acts as a dsDNA endonuclease. Involved in the integration of spacer DNA into the CRISPR cassette.</text>
</comment>
<comment type="similarity">
    <text evidence="10">Belongs to the CRISPR-associated endonuclease Cas1 family.</text>
</comment>
<dbReference type="Gene3D" id="1.20.120.920">
    <property type="entry name" value="CRISPR-associated endonuclease Cas1, C-terminal domain"/>
    <property type="match status" value="1"/>
</dbReference>
<gene>
    <name evidence="10 11" type="primary">cas1</name>
    <name evidence="11" type="ORF">M9189_03385</name>
</gene>
<sequence length="310" mass="35002">MIKKTLYFGNPVYLSTRDEQLEINFPESNNLKGKTGKNTIPIEDIGVVITDHQQITITHSLMEKLLANNCAFITCDSKHHPTGLLLPLDGHTVQTEKFRAQISASLPLKKQLWQQTVKAKIQNQAELLRLKTNSNIDNMLFWADSVTSGDSQNHEARAAAYYWANLFPAGSFKRGREEDPPNNLFNYGYAVLRAIVARSLVGSGLLPTLGIHHHNRYNAYCLADDIMEPYRPFVDKLVLDIIDSGIKYSELSKEVKWHLLSVPQLDVVINNKRSPLMVAVSQTTASLSSCFEKQTRKIVYPKFPENGTFK</sequence>
<evidence type="ECO:0000256" key="7">
    <source>
        <dbReference type="ARBA" id="ARBA00023125"/>
    </source>
</evidence>
<keyword evidence="6 10" id="KW-0051">Antiviral defense</keyword>
<evidence type="ECO:0000256" key="2">
    <source>
        <dbReference type="ARBA" id="ARBA00022723"/>
    </source>
</evidence>
<dbReference type="GO" id="GO:0046872">
    <property type="term" value="F:metal ion binding"/>
    <property type="evidence" value="ECO:0007669"/>
    <property type="project" value="UniProtKB-UniRule"/>
</dbReference>
<dbReference type="InterPro" id="IPR002729">
    <property type="entry name" value="CRISPR-assoc_Cas1"/>
</dbReference>
<dbReference type="InterPro" id="IPR050646">
    <property type="entry name" value="Cas1"/>
</dbReference>
<keyword evidence="2 10" id="KW-0479">Metal-binding</keyword>
<keyword evidence="7 10" id="KW-0238">DNA-binding</keyword>
<evidence type="ECO:0000256" key="9">
    <source>
        <dbReference type="ARBA" id="ARBA00038592"/>
    </source>
</evidence>
<keyword evidence="3 10" id="KW-0255">Endonuclease</keyword>
<keyword evidence="1 10" id="KW-0540">Nuclease</keyword>
<dbReference type="AlphaFoldDB" id="A0A9J6ZRW1"/>
<evidence type="ECO:0000256" key="5">
    <source>
        <dbReference type="ARBA" id="ARBA00022842"/>
    </source>
</evidence>
<accession>A0A9J6ZRW1</accession>
<dbReference type="PANTHER" id="PTHR34353">
    <property type="entry name" value="CRISPR-ASSOCIATED ENDONUCLEASE CAS1 1"/>
    <property type="match status" value="1"/>
</dbReference>
<dbReference type="GO" id="GO:0051607">
    <property type="term" value="P:defense response to virus"/>
    <property type="evidence" value="ECO:0007669"/>
    <property type="project" value="UniProtKB-UniRule"/>
</dbReference>
<reference evidence="11" key="1">
    <citation type="submission" date="2022-05" db="EMBL/GenBank/DDBJ databases">
        <authorList>
            <person name="Sun X."/>
        </authorList>
    </citation>
    <scope>NUCLEOTIDE SEQUENCE</scope>
    <source>
        <strain evidence="11">Ai-910</strain>
    </source>
</reference>
<evidence type="ECO:0000256" key="10">
    <source>
        <dbReference type="HAMAP-Rule" id="MF_01470"/>
    </source>
</evidence>
<dbReference type="PANTHER" id="PTHR34353:SF2">
    <property type="entry name" value="CRISPR-ASSOCIATED ENDONUCLEASE CAS1 1"/>
    <property type="match status" value="1"/>
</dbReference>
<dbReference type="InterPro" id="IPR042206">
    <property type="entry name" value="CRISPR-assoc_Cas1_C"/>
</dbReference>
<dbReference type="GO" id="GO:0016787">
    <property type="term" value="F:hydrolase activity"/>
    <property type="evidence" value="ECO:0007669"/>
    <property type="project" value="UniProtKB-KW"/>
</dbReference>
<evidence type="ECO:0000256" key="3">
    <source>
        <dbReference type="ARBA" id="ARBA00022759"/>
    </source>
</evidence>
<evidence type="ECO:0000256" key="6">
    <source>
        <dbReference type="ARBA" id="ARBA00023118"/>
    </source>
</evidence>
<comment type="cofactor">
    <cofactor evidence="10">
        <name>Mg(2+)</name>
        <dbReference type="ChEBI" id="CHEBI:18420"/>
    </cofactor>
    <cofactor evidence="10">
        <name>Mn(2+)</name>
        <dbReference type="ChEBI" id="CHEBI:29035"/>
    </cofactor>
</comment>
<dbReference type="EC" id="3.1.-.-" evidence="10"/>
<dbReference type="Pfam" id="PF01867">
    <property type="entry name" value="Cas_Cas1"/>
    <property type="match status" value="1"/>
</dbReference>
<dbReference type="NCBIfam" id="TIGR03639">
    <property type="entry name" value="cas1_NMENI"/>
    <property type="match status" value="1"/>
</dbReference>
<evidence type="ECO:0000256" key="4">
    <source>
        <dbReference type="ARBA" id="ARBA00022801"/>
    </source>
</evidence>
<keyword evidence="8 10" id="KW-0464">Manganese</keyword>
<evidence type="ECO:0000256" key="8">
    <source>
        <dbReference type="ARBA" id="ARBA00023211"/>
    </source>
</evidence>
<feature type="binding site" evidence="10">
    <location>
        <position position="213"/>
    </location>
    <ligand>
        <name>Mn(2+)</name>
        <dbReference type="ChEBI" id="CHEBI:29035"/>
    </ligand>
</feature>
<keyword evidence="12" id="KW-1185">Reference proteome</keyword>
<evidence type="ECO:0000313" key="11">
    <source>
        <dbReference type="EMBL" id="URW80397.1"/>
    </source>
</evidence>
<protein>
    <recommendedName>
        <fullName evidence="10">CRISPR-associated endonuclease Cas1</fullName>
        <ecNumber evidence="10">3.1.-.-</ecNumber>
    </recommendedName>
</protein>
<reference evidence="11" key="2">
    <citation type="submission" date="2022-06" db="EMBL/GenBank/DDBJ databases">
        <title>Xiashengella guii gen. nov. sp. nov., a bacterium isolated form anaerobic digestion tank.</title>
        <authorList>
            <person name="Huang H."/>
        </authorList>
    </citation>
    <scope>NUCLEOTIDE SEQUENCE</scope>
    <source>
        <strain evidence="11">Ai-910</strain>
    </source>
</reference>
<organism evidence="11 12">
    <name type="scientific">Xiashengella succiniciproducens</name>
    <dbReference type="NCBI Taxonomy" id="2949635"/>
    <lineage>
        <taxon>Bacteria</taxon>
        <taxon>Pseudomonadati</taxon>
        <taxon>Bacteroidota</taxon>
        <taxon>Bacteroidia</taxon>
        <taxon>Marinilabiliales</taxon>
        <taxon>Marinilabiliaceae</taxon>
        <taxon>Xiashengella</taxon>
    </lineage>
</organism>
<dbReference type="Proteomes" id="UP001056426">
    <property type="component" value="Chromosome"/>
</dbReference>
<dbReference type="InterPro" id="IPR019855">
    <property type="entry name" value="CRISPR-assoc_Cas1_NMENI"/>
</dbReference>
<keyword evidence="4 10" id="KW-0378">Hydrolase</keyword>
<dbReference type="GO" id="GO:0043571">
    <property type="term" value="P:maintenance of CRISPR repeat elements"/>
    <property type="evidence" value="ECO:0007669"/>
    <property type="project" value="UniProtKB-UniRule"/>
</dbReference>
<evidence type="ECO:0000313" key="12">
    <source>
        <dbReference type="Proteomes" id="UP001056426"/>
    </source>
</evidence>
<proteinExistence type="inferred from homology"/>
<dbReference type="KEGG" id="alkq:M9189_03385"/>